<dbReference type="PANTHER" id="PTHR12442">
    <property type="entry name" value="DYNEIN INTERMEDIATE CHAIN"/>
    <property type="match status" value="1"/>
</dbReference>
<dbReference type="GO" id="GO:0045504">
    <property type="term" value="F:dynein heavy chain binding"/>
    <property type="evidence" value="ECO:0007669"/>
    <property type="project" value="TreeGrafter"/>
</dbReference>
<dbReference type="Proteomes" id="UP000618051">
    <property type="component" value="Unassembled WGS sequence"/>
</dbReference>
<evidence type="ECO:0000256" key="4">
    <source>
        <dbReference type="ARBA" id="ARBA00022737"/>
    </source>
</evidence>
<dbReference type="FunFam" id="2.130.10.10:FF:001469">
    <property type="entry name" value="WD repeat domain 34"/>
    <property type="match status" value="1"/>
</dbReference>
<evidence type="ECO:0000256" key="3">
    <source>
        <dbReference type="ARBA" id="ARBA00022574"/>
    </source>
</evidence>
<comment type="subcellular location">
    <subcellularLocation>
        <location evidence="1">Cytoplasm</location>
    </subcellularLocation>
</comment>
<dbReference type="SUPFAM" id="SSF50978">
    <property type="entry name" value="WD40 repeat-like"/>
    <property type="match status" value="1"/>
</dbReference>
<dbReference type="AlphaFoldDB" id="A0A835TYM3"/>
<reference evidence="7 8" key="2">
    <citation type="journal article" date="2021" name="J. Hered.">
        <title>Feather Gene Expression Elucidates the Developmental Basis of Plumage Iridescence in African Starlings.</title>
        <authorList>
            <person name="Rubenstein D.R."/>
            <person name="Corvelo A."/>
            <person name="MacManes M.D."/>
            <person name="Maia R."/>
            <person name="Narzisi G."/>
            <person name="Rousaki A."/>
            <person name="Vandenabeele P."/>
            <person name="Shawkey M.D."/>
            <person name="Solomon J."/>
        </authorList>
    </citation>
    <scope>NUCLEOTIDE SEQUENCE [LARGE SCALE GENOMIC DNA]</scope>
    <source>
        <strain evidence="7">SS15</strain>
    </source>
</reference>
<keyword evidence="8" id="KW-1185">Reference proteome</keyword>
<dbReference type="GO" id="GO:0097014">
    <property type="term" value="C:ciliary plasm"/>
    <property type="evidence" value="ECO:0007669"/>
    <property type="project" value="TreeGrafter"/>
</dbReference>
<dbReference type="OrthoDB" id="445052at2759"/>
<feature type="non-terminal residue" evidence="6">
    <location>
        <position position="1"/>
    </location>
</feature>
<dbReference type="Pfam" id="PF00400">
    <property type="entry name" value="WD40"/>
    <property type="match status" value="3"/>
</dbReference>
<evidence type="ECO:0000256" key="2">
    <source>
        <dbReference type="ARBA" id="ARBA00022490"/>
    </source>
</evidence>
<dbReference type="SMART" id="SM00320">
    <property type="entry name" value="WD40"/>
    <property type="match status" value="5"/>
</dbReference>
<keyword evidence="2" id="KW-0963">Cytoplasm</keyword>
<keyword evidence="4" id="KW-0677">Repeat</keyword>
<dbReference type="GO" id="GO:0005868">
    <property type="term" value="C:cytoplasmic dynein complex"/>
    <property type="evidence" value="ECO:0007669"/>
    <property type="project" value="TreeGrafter"/>
</dbReference>
<keyword evidence="3" id="KW-0853">WD repeat</keyword>
<sequence>RDAAVQTEQSKDAVQDFQQEVRVDYTGLLSFLQRVEDAVIKELNKNWKSHAFDGFEVNWTDQDETVCLHTLSYPEAQDQNLQVTSVSWNATGSVIACSYGRLDDGDWSTEKSYVCTWNLDRRGLNPQHPDLVVDVPSSVMCLAFHPSQPSLIAGGLFSGELVVWDTSRTEDPVIWRTGMTDDTHTDPVYQVNWLPDTKHRNHARLLSVATDGKILLWREERDGRLALAEGFAIVAQQVPRSTWLKKVAWGEAAVGVTSLSFSHFDADVFIVGVEGGYSLRCSAVVQTAALPRPGGSVPLRAPAEFAFSPHAGPVYSVSCSPFHRQVLHVGHSHCLALSTDFSNSPWGNLFLSCGTDGQVHLHSIYQRNTCSVYAGLQFDHWFLQLRLGKAREVHLFDLARSKQKPTVSLKQSMSDCPVYCLEFNTKHTRLLAAGDAAGTVKVWQLSSDFTEQGPREMSHLEQLARFHVRDAIIGLFPGQVLKERQRGGERALGLPRGIDRQPSHSPGHKPEEHNYAQHGNSLAVGTIWLRVGRPDQSLPTEQKTEQGFPSELRARKALSISSLDFTFSVSRLIMKAMYSCSETCPSLPAKHRVSTQSTALPGPPERGWNCSGRSERLNGLEAVALWQRMEQLSTSLSGADNKGATNGSGQQETSMCQKYFPNLPLACVLATHLNIMLNSFRASSVTPVVFLKRKQQS</sequence>
<evidence type="ECO:0000313" key="6">
    <source>
        <dbReference type="EMBL" id="KAG0122481.1"/>
    </source>
</evidence>
<dbReference type="GO" id="GO:0045503">
    <property type="term" value="F:dynein light chain binding"/>
    <property type="evidence" value="ECO:0007669"/>
    <property type="project" value="TreeGrafter"/>
</dbReference>
<accession>A0A835TYM3</accession>
<protein>
    <submittedName>
        <fullName evidence="6">WD repeat-containing protein 34</fullName>
    </submittedName>
</protein>
<feature type="region of interest" description="Disordered" evidence="5">
    <location>
        <begin position="486"/>
        <end position="515"/>
    </location>
</feature>
<name>A0A835TYM3_9PASS</name>
<evidence type="ECO:0000313" key="8">
    <source>
        <dbReference type="Proteomes" id="UP000618051"/>
    </source>
</evidence>
<dbReference type="InterPro" id="IPR036322">
    <property type="entry name" value="WD40_repeat_dom_sf"/>
</dbReference>
<reference evidence="7" key="3">
    <citation type="submission" date="2022-01" db="EMBL/GenBank/DDBJ databases">
        <authorList>
            <person name="Rubenstein D.R."/>
        </authorList>
    </citation>
    <scope>NUCLEOTIDE SEQUENCE</scope>
    <source>
        <strain evidence="7">SS15</strain>
        <tissue evidence="7">Liver</tissue>
    </source>
</reference>
<reference evidence="6" key="1">
    <citation type="submission" date="2020-10" db="EMBL/GenBank/DDBJ databases">
        <title>Feather gene expression reveals the developmental basis of iridescence in African starlings.</title>
        <authorList>
            <person name="Rubenstein D.R."/>
        </authorList>
    </citation>
    <scope>NUCLEOTIDE SEQUENCE</scope>
    <source>
        <strain evidence="6">SS15</strain>
        <tissue evidence="6">Liver</tissue>
    </source>
</reference>
<dbReference type="InterPro" id="IPR001680">
    <property type="entry name" value="WD40_rpt"/>
</dbReference>
<dbReference type="EMBL" id="JADDUC020000023">
    <property type="protein sequence ID" value="KAI1232094.1"/>
    <property type="molecule type" value="Genomic_DNA"/>
</dbReference>
<feature type="compositionally biased region" description="Basic and acidic residues" evidence="5">
    <location>
        <begin position="497"/>
        <end position="515"/>
    </location>
</feature>
<dbReference type="GO" id="GO:0042073">
    <property type="term" value="P:intraciliary transport"/>
    <property type="evidence" value="ECO:0007669"/>
    <property type="project" value="TreeGrafter"/>
</dbReference>
<dbReference type="EMBL" id="JADDUC010000036">
    <property type="protein sequence ID" value="KAG0122481.1"/>
    <property type="molecule type" value="Genomic_DNA"/>
</dbReference>
<dbReference type="InterPro" id="IPR050687">
    <property type="entry name" value="Dynein_IC"/>
</dbReference>
<comment type="caution">
    <text evidence="6">The sequence shown here is derived from an EMBL/GenBank/DDBJ whole genome shotgun (WGS) entry which is preliminary data.</text>
</comment>
<dbReference type="InterPro" id="IPR015943">
    <property type="entry name" value="WD40/YVTN_repeat-like_dom_sf"/>
</dbReference>
<dbReference type="Gene3D" id="2.130.10.10">
    <property type="entry name" value="YVTN repeat-like/Quinoprotein amine dehydrogenase"/>
    <property type="match status" value="2"/>
</dbReference>
<gene>
    <name evidence="7" type="ORF">IHE44_0007150</name>
    <name evidence="6" type="ORF">IHE44_009117</name>
</gene>
<organism evidence="6">
    <name type="scientific">Lamprotornis superbus</name>
    <dbReference type="NCBI Taxonomy" id="245042"/>
    <lineage>
        <taxon>Eukaryota</taxon>
        <taxon>Metazoa</taxon>
        <taxon>Chordata</taxon>
        <taxon>Craniata</taxon>
        <taxon>Vertebrata</taxon>
        <taxon>Euteleostomi</taxon>
        <taxon>Archelosauria</taxon>
        <taxon>Archosauria</taxon>
        <taxon>Dinosauria</taxon>
        <taxon>Saurischia</taxon>
        <taxon>Theropoda</taxon>
        <taxon>Coelurosauria</taxon>
        <taxon>Aves</taxon>
        <taxon>Neognathae</taxon>
        <taxon>Neoaves</taxon>
        <taxon>Telluraves</taxon>
        <taxon>Australaves</taxon>
        <taxon>Passeriformes</taxon>
        <taxon>Sturnidae</taxon>
        <taxon>Lamprotornis</taxon>
    </lineage>
</organism>
<evidence type="ECO:0000313" key="7">
    <source>
        <dbReference type="EMBL" id="KAI1232094.1"/>
    </source>
</evidence>
<dbReference type="PANTHER" id="PTHR12442:SF26">
    <property type="entry name" value="CYTOPLASMIC DYNEIN 2 INTERMEDIATE CHAIN 2"/>
    <property type="match status" value="1"/>
</dbReference>
<evidence type="ECO:0000256" key="5">
    <source>
        <dbReference type="SAM" id="MobiDB-lite"/>
    </source>
</evidence>
<proteinExistence type="predicted"/>
<evidence type="ECO:0000256" key="1">
    <source>
        <dbReference type="ARBA" id="ARBA00004496"/>
    </source>
</evidence>